<proteinExistence type="predicted"/>
<name>A0A378SIB1_9MYCO</name>
<dbReference type="AlphaFoldDB" id="A0A378SIB1"/>
<evidence type="ECO:0000313" key="2">
    <source>
        <dbReference type="Proteomes" id="UP000254291"/>
    </source>
</evidence>
<gene>
    <name evidence="1" type="ORF">NCTC10742_01652</name>
</gene>
<accession>A0A378SIB1</accession>
<sequence length="43" mass="4817">MNSQAQHSEIRRWKTPAPSIFDRLPDGVYGLITVNLFARCVAG</sequence>
<evidence type="ECO:0000313" key="1">
    <source>
        <dbReference type="EMBL" id="STZ42440.1"/>
    </source>
</evidence>
<protein>
    <submittedName>
        <fullName evidence="1">Uncharacterized protein</fullName>
    </submittedName>
</protein>
<reference evidence="1 2" key="1">
    <citation type="submission" date="2018-06" db="EMBL/GenBank/DDBJ databases">
        <authorList>
            <consortium name="Pathogen Informatics"/>
            <person name="Doyle S."/>
        </authorList>
    </citation>
    <scope>NUCLEOTIDE SEQUENCE [LARGE SCALE GENOMIC DNA]</scope>
    <source>
        <strain evidence="1 2">NCTC10742</strain>
    </source>
</reference>
<dbReference type="RefSeq" id="WP_264033100.1">
    <property type="nucleotide sequence ID" value="NZ_JACKST010000100.1"/>
</dbReference>
<dbReference type="Proteomes" id="UP000254291">
    <property type="component" value="Unassembled WGS sequence"/>
</dbReference>
<dbReference type="EMBL" id="UGQM01000001">
    <property type="protein sequence ID" value="STZ42440.1"/>
    <property type="molecule type" value="Genomic_DNA"/>
</dbReference>
<organism evidence="1 2">
    <name type="scientific">Mycolicibacterium gilvum</name>
    <dbReference type="NCBI Taxonomy" id="1804"/>
    <lineage>
        <taxon>Bacteria</taxon>
        <taxon>Bacillati</taxon>
        <taxon>Actinomycetota</taxon>
        <taxon>Actinomycetes</taxon>
        <taxon>Mycobacteriales</taxon>
        <taxon>Mycobacteriaceae</taxon>
        <taxon>Mycolicibacterium</taxon>
    </lineage>
</organism>